<dbReference type="EMBL" id="LXQA010027337">
    <property type="protein sequence ID" value="MCH94442.1"/>
    <property type="molecule type" value="Genomic_DNA"/>
</dbReference>
<accession>A0A392N4D9</accession>
<dbReference type="Proteomes" id="UP000265520">
    <property type="component" value="Unassembled WGS sequence"/>
</dbReference>
<keyword evidence="2" id="KW-1185">Reference proteome</keyword>
<proteinExistence type="predicted"/>
<sequence length="45" mass="5017">MASSSDSQKIPFAGKWADFTVANDGEKFVPEPSTDKAKREIWQSQ</sequence>
<dbReference type="AlphaFoldDB" id="A0A392N4D9"/>
<reference evidence="1 2" key="1">
    <citation type="journal article" date="2018" name="Front. Plant Sci.">
        <title>Red Clover (Trifolium pratense) and Zigzag Clover (T. medium) - A Picture of Genomic Similarities and Differences.</title>
        <authorList>
            <person name="Dluhosova J."/>
            <person name="Istvanek J."/>
            <person name="Nedelnik J."/>
            <person name="Repkova J."/>
        </authorList>
    </citation>
    <scope>NUCLEOTIDE SEQUENCE [LARGE SCALE GENOMIC DNA]</scope>
    <source>
        <strain evidence="2">cv. 10/8</strain>
        <tissue evidence="1">Leaf</tissue>
    </source>
</reference>
<name>A0A392N4D9_9FABA</name>
<comment type="caution">
    <text evidence="1">The sequence shown here is derived from an EMBL/GenBank/DDBJ whole genome shotgun (WGS) entry which is preliminary data.</text>
</comment>
<feature type="non-terminal residue" evidence="1">
    <location>
        <position position="45"/>
    </location>
</feature>
<organism evidence="1 2">
    <name type="scientific">Trifolium medium</name>
    <dbReference type="NCBI Taxonomy" id="97028"/>
    <lineage>
        <taxon>Eukaryota</taxon>
        <taxon>Viridiplantae</taxon>
        <taxon>Streptophyta</taxon>
        <taxon>Embryophyta</taxon>
        <taxon>Tracheophyta</taxon>
        <taxon>Spermatophyta</taxon>
        <taxon>Magnoliopsida</taxon>
        <taxon>eudicotyledons</taxon>
        <taxon>Gunneridae</taxon>
        <taxon>Pentapetalae</taxon>
        <taxon>rosids</taxon>
        <taxon>fabids</taxon>
        <taxon>Fabales</taxon>
        <taxon>Fabaceae</taxon>
        <taxon>Papilionoideae</taxon>
        <taxon>50 kb inversion clade</taxon>
        <taxon>NPAAA clade</taxon>
        <taxon>Hologalegina</taxon>
        <taxon>IRL clade</taxon>
        <taxon>Trifolieae</taxon>
        <taxon>Trifolium</taxon>
    </lineage>
</organism>
<evidence type="ECO:0000313" key="2">
    <source>
        <dbReference type="Proteomes" id="UP000265520"/>
    </source>
</evidence>
<gene>
    <name evidence="1" type="ORF">A2U01_0015402</name>
</gene>
<protein>
    <submittedName>
        <fullName evidence="1">Uncharacterized protein</fullName>
    </submittedName>
</protein>
<evidence type="ECO:0000313" key="1">
    <source>
        <dbReference type="EMBL" id="MCH94442.1"/>
    </source>
</evidence>